<dbReference type="Proteomes" id="UP000799764">
    <property type="component" value="Unassembled WGS sequence"/>
</dbReference>
<keyword evidence="3" id="KW-1185">Reference proteome</keyword>
<dbReference type="InterPro" id="IPR003959">
    <property type="entry name" value="ATPase_AAA_core"/>
</dbReference>
<accession>A0A9P4U4X9</accession>
<organism evidence="2 3">
    <name type="scientific">Karstenula rhodostoma CBS 690.94</name>
    <dbReference type="NCBI Taxonomy" id="1392251"/>
    <lineage>
        <taxon>Eukaryota</taxon>
        <taxon>Fungi</taxon>
        <taxon>Dikarya</taxon>
        <taxon>Ascomycota</taxon>
        <taxon>Pezizomycotina</taxon>
        <taxon>Dothideomycetes</taxon>
        <taxon>Pleosporomycetidae</taxon>
        <taxon>Pleosporales</taxon>
        <taxon>Massarineae</taxon>
        <taxon>Didymosphaeriaceae</taxon>
        <taxon>Karstenula</taxon>
    </lineage>
</organism>
<evidence type="ECO:0000313" key="2">
    <source>
        <dbReference type="EMBL" id="KAF2438439.1"/>
    </source>
</evidence>
<dbReference type="SMART" id="SM00382">
    <property type="entry name" value="AAA"/>
    <property type="match status" value="1"/>
</dbReference>
<dbReference type="Pfam" id="PF22942">
    <property type="entry name" value="DUF7025"/>
    <property type="match status" value="1"/>
</dbReference>
<evidence type="ECO:0000313" key="3">
    <source>
        <dbReference type="Proteomes" id="UP000799764"/>
    </source>
</evidence>
<comment type="caution">
    <text evidence="2">The sequence shown here is derived from an EMBL/GenBank/DDBJ whole genome shotgun (WGS) entry which is preliminary data.</text>
</comment>
<evidence type="ECO:0000259" key="1">
    <source>
        <dbReference type="SMART" id="SM00382"/>
    </source>
</evidence>
<dbReference type="EMBL" id="MU001512">
    <property type="protein sequence ID" value="KAF2438439.1"/>
    <property type="molecule type" value="Genomic_DNA"/>
</dbReference>
<dbReference type="CDD" id="cd19481">
    <property type="entry name" value="RecA-like_protease"/>
    <property type="match status" value="1"/>
</dbReference>
<dbReference type="PANTHER" id="PTHR46411:SF2">
    <property type="entry name" value="AAA+ ATPASE DOMAIN-CONTAINING PROTEIN"/>
    <property type="match status" value="1"/>
</dbReference>
<dbReference type="InterPro" id="IPR027417">
    <property type="entry name" value="P-loop_NTPase"/>
</dbReference>
<name>A0A9P4U4X9_9PLEO</name>
<keyword evidence="2" id="KW-0378">Hydrolase</keyword>
<dbReference type="GO" id="GO:0016887">
    <property type="term" value="F:ATP hydrolysis activity"/>
    <property type="evidence" value="ECO:0007669"/>
    <property type="project" value="InterPro"/>
</dbReference>
<protein>
    <submittedName>
        <fullName evidence="2">P-loop containing nucleoside triphosphate hydrolase protein</fullName>
    </submittedName>
</protein>
<dbReference type="Gene3D" id="3.40.50.300">
    <property type="entry name" value="P-loop containing nucleotide triphosphate hydrolases"/>
    <property type="match status" value="1"/>
</dbReference>
<dbReference type="GO" id="GO:0005524">
    <property type="term" value="F:ATP binding"/>
    <property type="evidence" value="ECO:0007669"/>
    <property type="project" value="InterPro"/>
</dbReference>
<proteinExistence type="predicted"/>
<dbReference type="InterPro" id="IPR054289">
    <property type="entry name" value="DUF7025"/>
</dbReference>
<dbReference type="AlphaFoldDB" id="A0A9P4U4X9"/>
<sequence length="815" mass="93709">MVSSGEQDGDAAASRVRVLETKYIELLEKRIVDLERITSEPANIGRKSKTGRLGAKNLTSNDRVEQHLELISNRENQNNGRRASVGSNTGSHCLSTKIRFREIRYNETTGVEEAQDVIEDETLEVEHAAKPKDADDIVWTRRFDESKKYVRSEVQILGMELREVFRVLFAGDPRMHIATESRNEVELTSPFGPLIQKWDELETLTKTAIEDNKWQELRLEVEERKRKSHMPSVEPDPKKTLEKAREDLGALLERIRSSPEIETYLSAIQTANTNRTIHFESLWTIFQPGELVYVMPFMKEGQIFIVKECNTQPIETSDSGRTNKDTRKVWDLHCWSYDWNGKHFTRVPIMFRYEEYGDPNSEREKLETDLINRGKLFRSYCARTTGEQMIYYEGETISHGSGFQTEEQAKADLYAVFYGRRRGRAAPLKASEKRQITGPVMVDFSSYLQHAPNVAVQAPMGNILSSYKDDECNCESCTSNIPLQENQRRHFDRHELDREFVSKEQYLLCPPRVLGYHLHTRTWLELNIRHFVTKETQNDDAFKRLQLDPNQKELIKKLVQSHTSSTQKAPMMEDIVRGKGKGLVMLLHGPPGVGKTLTAESVASLTGKPLFAVSPSDIGLDATDVEHNLESLFELPANWRAVLLFDEADVFLESRSSRNSDLQRNATVSVLLRVLEYYQGILIPTTNRIKQFDIAVLSRVNLGIKYEPLDHSDKSAIFEDFLMRVENKSDIEQRENIIEWFQKDSDAKEWFKPLNGRQVRNVLFSAACLGSAGGDKLTLEHIKTMAKCTFKFQDSLLFEMQKWTKQNEAGRDDNY</sequence>
<dbReference type="PANTHER" id="PTHR46411">
    <property type="entry name" value="FAMILY ATPASE, PUTATIVE-RELATED"/>
    <property type="match status" value="1"/>
</dbReference>
<dbReference type="OrthoDB" id="10042665at2759"/>
<dbReference type="Pfam" id="PF00004">
    <property type="entry name" value="AAA"/>
    <property type="match status" value="1"/>
</dbReference>
<dbReference type="InterPro" id="IPR003593">
    <property type="entry name" value="AAA+_ATPase"/>
</dbReference>
<dbReference type="SUPFAM" id="SSF52540">
    <property type="entry name" value="P-loop containing nucleoside triphosphate hydrolases"/>
    <property type="match status" value="1"/>
</dbReference>
<reference evidence="2" key="1">
    <citation type="journal article" date="2020" name="Stud. Mycol.">
        <title>101 Dothideomycetes genomes: a test case for predicting lifestyles and emergence of pathogens.</title>
        <authorList>
            <person name="Haridas S."/>
            <person name="Albert R."/>
            <person name="Binder M."/>
            <person name="Bloem J."/>
            <person name="Labutti K."/>
            <person name="Salamov A."/>
            <person name="Andreopoulos B."/>
            <person name="Baker S."/>
            <person name="Barry K."/>
            <person name="Bills G."/>
            <person name="Bluhm B."/>
            <person name="Cannon C."/>
            <person name="Castanera R."/>
            <person name="Culley D."/>
            <person name="Daum C."/>
            <person name="Ezra D."/>
            <person name="Gonzalez J."/>
            <person name="Henrissat B."/>
            <person name="Kuo A."/>
            <person name="Liang C."/>
            <person name="Lipzen A."/>
            <person name="Lutzoni F."/>
            <person name="Magnuson J."/>
            <person name="Mondo S."/>
            <person name="Nolan M."/>
            <person name="Ohm R."/>
            <person name="Pangilinan J."/>
            <person name="Park H.-J."/>
            <person name="Ramirez L."/>
            <person name="Alfaro M."/>
            <person name="Sun H."/>
            <person name="Tritt A."/>
            <person name="Yoshinaga Y."/>
            <person name="Zwiers L.-H."/>
            <person name="Turgeon B."/>
            <person name="Goodwin S."/>
            <person name="Spatafora J."/>
            <person name="Crous P."/>
            <person name="Grigoriev I."/>
        </authorList>
    </citation>
    <scope>NUCLEOTIDE SEQUENCE</scope>
    <source>
        <strain evidence="2">CBS 690.94</strain>
    </source>
</reference>
<gene>
    <name evidence="2" type="ORF">P171DRAFT_491109</name>
</gene>
<feature type="domain" description="AAA+ ATPase" evidence="1">
    <location>
        <begin position="581"/>
        <end position="710"/>
    </location>
</feature>